<dbReference type="SUPFAM" id="SSF53098">
    <property type="entry name" value="Ribonuclease H-like"/>
    <property type="match status" value="1"/>
</dbReference>
<evidence type="ECO:0000313" key="4">
    <source>
        <dbReference type="Proteomes" id="UP000265520"/>
    </source>
</evidence>
<protein>
    <recommendedName>
        <fullName evidence="2">RNase H type-1 domain-containing protein</fullName>
    </recommendedName>
</protein>
<dbReference type="AlphaFoldDB" id="A0A392PWI9"/>
<feature type="transmembrane region" description="Helical" evidence="1">
    <location>
        <begin position="12"/>
        <end position="32"/>
    </location>
</feature>
<dbReference type="Proteomes" id="UP000265520">
    <property type="component" value="Unassembled WGS sequence"/>
</dbReference>
<dbReference type="CDD" id="cd06222">
    <property type="entry name" value="RNase_H_like"/>
    <property type="match status" value="1"/>
</dbReference>
<reference evidence="3 4" key="1">
    <citation type="journal article" date="2018" name="Front. Plant Sci.">
        <title>Red Clover (Trifolium pratense) and Zigzag Clover (T. medium) - A Picture of Genomic Similarities and Differences.</title>
        <authorList>
            <person name="Dluhosova J."/>
            <person name="Istvanek J."/>
            <person name="Nedelnik J."/>
            <person name="Repkova J."/>
        </authorList>
    </citation>
    <scope>NUCLEOTIDE SEQUENCE [LARGE SCALE GENOMIC DNA]</scope>
    <source>
        <strain evidence="4">cv. 10/8</strain>
        <tissue evidence="3">Leaf</tissue>
    </source>
</reference>
<organism evidence="3 4">
    <name type="scientific">Trifolium medium</name>
    <dbReference type="NCBI Taxonomy" id="97028"/>
    <lineage>
        <taxon>Eukaryota</taxon>
        <taxon>Viridiplantae</taxon>
        <taxon>Streptophyta</taxon>
        <taxon>Embryophyta</taxon>
        <taxon>Tracheophyta</taxon>
        <taxon>Spermatophyta</taxon>
        <taxon>Magnoliopsida</taxon>
        <taxon>eudicotyledons</taxon>
        <taxon>Gunneridae</taxon>
        <taxon>Pentapetalae</taxon>
        <taxon>rosids</taxon>
        <taxon>fabids</taxon>
        <taxon>Fabales</taxon>
        <taxon>Fabaceae</taxon>
        <taxon>Papilionoideae</taxon>
        <taxon>50 kb inversion clade</taxon>
        <taxon>NPAAA clade</taxon>
        <taxon>Hologalegina</taxon>
        <taxon>IRL clade</taxon>
        <taxon>Trifolieae</taxon>
        <taxon>Trifolium</taxon>
    </lineage>
</organism>
<dbReference type="Gene3D" id="3.30.420.10">
    <property type="entry name" value="Ribonuclease H-like superfamily/Ribonuclease H"/>
    <property type="match status" value="1"/>
</dbReference>
<feature type="transmembrane region" description="Helical" evidence="1">
    <location>
        <begin position="47"/>
        <end position="68"/>
    </location>
</feature>
<dbReference type="InterPro" id="IPR036397">
    <property type="entry name" value="RNaseH_sf"/>
</dbReference>
<dbReference type="Pfam" id="PF13456">
    <property type="entry name" value="RVT_3"/>
    <property type="match status" value="1"/>
</dbReference>
<keyword evidence="1" id="KW-1133">Transmembrane helix</keyword>
<sequence length="130" mass="14461">MGLLILQRSFSSFLAFGFSQKLLLCLVVVWLFGKPPQLGGINFVKKLGAVSVLYAELMAIILALELAARHAWMNIWVESDSTAALGAFDDPNLVNACEDKLANHGHQVADSVWWDSLPSFLRDQFLHDKM</sequence>
<comment type="caution">
    <text evidence="3">The sequence shown here is derived from an EMBL/GenBank/DDBJ whole genome shotgun (WGS) entry which is preliminary data.</text>
</comment>
<proteinExistence type="predicted"/>
<feature type="non-terminal residue" evidence="3">
    <location>
        <position position="130"/>
    </location>
</feature>
<evidence type="ECO:0000259" key="2">
    <source>
        <dbReference type="Pfam" id="PF13456"/>
    </source>
</evidence>
<dbReference type="InterPro" id="IPR012337">
    <property type="entry name" value="RNaseH-like_sf"/>
</dbReference>
<name>A0A392PWI9_9FABA</name>
<keyword evidence="1" id="KW-0812">Transmembrane</keyword>
<dbReference type="EMBL" id="LXQA010101070">
    <property type="protein sequence ID" value="MCI16483.1"/>
    <property type="molecule type" value="Genomic_DNA"/>
</dbReference>
<dbReference type="GO" id="GO:0004523">
    <property type="term" value="F:RNA-DNA hybrid ribonuclease activity"/>
    <property type="evidence" value="ECO:0007669"/>
    <property type="project" value="InterPro"/>
</dbReference>
<dbReference type="GO" id="GO:0003676">
    <property type="term" value="F:nucleic acid binding"/>
    <property type="evidence" value="ECO:0007669"/>
    <property type="project" value="InterPro"/>
</dbReference>
<feature type="domain" description="RNase H type-1" evidence="2">
    <location>
        <begin position="48"/>
        <end position="83"/>
    </location>
</feature>
<keyword evidence="4" id="KW-1185">Reference proteome</keyword>
<accession>A0A392PWI9</accession>
<keyword evidence="1" id="KW-0472">Membrane</keyword>
<evidence type="ECO:0000256" key="1">
    <source>
        <dbReference type="SAM" id="Phobius"/>
    </source>
</evidence>
<dbReference type="InterPro" id="IPR002156">
    <property type="entry name" value="RNaseH_domain"/>
</dbReference>
<evidence type="ECO:0000313" key="3">
    <source>
        <dbReference type="EMBL" id="MCI16483.1"/>
    </source>
</evidence>
<dbReference type="InterPro" id="IPR044730">
    <property type="entry name" value="RNase_H-like_dom_plant"/>
</dbReference>